<name>A0A2C9WD65_MANES</name>
<organism evidence="1">
    <name type="scientific">Manihot esculenta</name>
    <name type="common">Cassava</name>
    <name type="synonym">Jatropha manihot</name>
    <dbReference type="NCBI Taxonomy" id="3983"/>
    <lineage>
        <taxon>Eukaryota</taxon>
        <taxon>Viridiplantae</taxon>
        <taxon>Streptophyta</taxon>
        <taxon>Embryophyta</taxon>
        <taxon>Tracheophyta</taxon>
        <taxon>Spermatophyta</taxon>
        <taxon>Magnoliopsida</taxon>
        <taxon>eudicotyledons</taxon>
        <taxon>Gunneridae</taxon>
        <taxon>Pentapetalae</taxon>
        <taxon>rosids</taxon>
        <taxon>fabids</taxon>
        <taxon>Malpighiales</taxon>
        <taxon>Euphorbiaceae</taxon>
        <taxon>Crotonoideae</taxon>
        <taxon>Manihoteae</taxon>
        <taxon>Manihot</taxon>
    </lineage>
</organism>
<dbReference type="AlphaFoldDB" id="A0A2C9WD65"/>
<accession>A0A2C9WD65</accession>
<reference evidence="1" key="1">
    <citation type="submission" date="2016-02" db="EMBL/GenBank/DDBJ databases">
        <title>WGS assembly of Manihot esculenta.</title>
        <authorList>
            <person name="Bredeson J.V."/>
            <person name="Prochnik S.E."/>
            <person name="Lyons J.B."/>
            <person name="Schmutz J."/>
            <person name="Grimwood J."/>
            <person name="Vrebalov J."/>
            <person name="Bart R.S."/>
            <person name="Amuge T."/>
            <person name="Ferguson M.E."/>
            <person name="Green R."/>
            <person name="Putnam N."/>
            <person name="Stites J."/>
            <person name="Rounsley S."/>
            <person name="Rokhsar D.S."/>
        </authorList>
    </citation>
    <scope>NUCLEOTIDE SEQUENCE [LARGE SCALE GENOMIC DNA]</scope>
    <source>
        <tissue evidence="1">Leaf</tissue>
    </source>
</reference>
<evidence type="ECO:0000313" key="1">
    <source>
        <dbReference type="EMBL" id="OAY57758.1"/>
    </source>
</evidence>
<gene>
    <name evidence="1" type="ORF">MANES_02G121600</name>
</gene>
<sequence length="56" mass="6672">MLGQVDTHCADSPRILGLLLQWLQRNHGWQFMQFLDQYLKKGRENSSNITIYFIFV</sequence>
<dbReference type="EMBL" id="CM004388">
    <property type="protein sequence ID" value="OAY57758.1"/>
    <property type="molecule type" value="Genomic_DNA"/>
</dbReference>
<protein>
    <submittedName>
        <fullName evidence="1">Uncharacterized protein</fullName>
    </submittedName>
</protein>
<proteinExistence type="predicted"/>